<evidence type="ECO:0000256" key="1">
    <source>
        <dbReference type="SAM" id="MobiDB-lite"/>
    </source>
</evidence>
<dbReference type="Proteomes" id="UP000625711">
    <property type="component" value="Unassembled WGS sequence"/>
</dbReference>
<sequence length="133" mass="14875">MTNTPFKKKSTTYVYSIIFSKKLNAEFPSCCIVSRSFDVTTRKRRRYAIESLETLASTAFKIRLTSPGSALPLPPVCRRSAVAISSLPLRNAHRFPSRSGTDGRRDETSTRNHPRYGGGLRNKEPDIHGPGFD</sequence>
<dbReference type="AlphaFoldDB" id="A0A834IA20"/>
<protein>
    <submittedName>
        <fullName evidence="2">Uncharacterized protein</fullName>
    </submittedName>
</protein>
<feature type="region of interest" description="Disordered" evidence="1">
    <location>
        <begin position="92"/>
        <end position="133"/>
    </location>
</feature>
<gene>
    <name evidence="2" type="ORF">GWI33_009836</name>
</gene>
<accession>A0A834IA20</accession>
<feature type="compositionally biased region" description="Basic and acidic residues" evidence="1">
    <location>
        <begin position="101"/>
        <end position="110"/>
    </location>
</feature>
<proteinExistence type="predicted"/>
<organism evidence="2 3">
    <name type="scientific">Rhynchophorus ferrugineus</name>
    <name type="common">Red palm weevil</name>
    <name type="synonym">Curculio ferrugineus</name>
    <dbReference type="NCBI Taxonomy" id="354439"/>
    <lineage>
        <taxon>Eukaryota</taxon>
        <taxon>Metazoa</taxon>
        <taxon>Ecdysozoa</taxon>
        <taxon>Arthropoda</taxon>
        <taxon>Hexapoda</taxon>
        <taxon>Insecta</taxon>
        <taxon>Pterygota</taxon>
        <taxon>Neoptera</taxon>
        <taxon>Endopterygota</taxon>
        <taxon>Coleoptera</taxon>
        <taxon>Polyphaga</taxon>
        <taxon>Cucujiformia</taxon>
        <taxon>Curculionidae</taxon>
        <taxon>Dryophthorinae</taxon>
        <taxon>Rhynchophorus</taxon>
    </lineage>
</organism>
<name>A0A834IA20_RHYFE</name>
<evidence type="ECO:0000313" key="3">
    <source>
        <dbReference type="Proteomes" id="UP000625711"/>
    </source>
</evidence>
<dbReference type="EMBL" id="JAACXV010005569">
    <property type="protein sequence ID" value="KAF7276774.1"/>
    <property type="molecule type" value="Genomic_DNA"/>
</dbReference>
<keyword evidence="3" id="KW-1185">Reference proteome</keyword>
<evidence type="ECO:0000313" key="2">
    <source>
        <dbReference type="EMBL" id="KAF7276774.1"/>
    </source>
</evidence>
<reference evidence="2" key="1">
    <citation type="submission" date="2020-08" db="EMBL/GenBank/DDBJ databases">
        <title>Genome sequencing and assembly of the red palm weevil Rhynchophorus ferrugineus.</title>
        <authorList>
            <person name="Dias G.B."/>
            <person name="Bergman C.M."/>
            <person name="Manee M."/>
        </authorList>
    </citation>
    <scope>NUCLEOTIDE SEQUENCE</scope>
    <source>
        <strain evidence="2">AA-2017</strain>
        <tissue evidence="2">Whole larva</tissue>
    </source>
</reference>
<comment type="caution">
    <text evidence="2">The sequence shown here is derived from an EMBL/GenBank/DDBJ whole genome shotgun (WGS) entry which is preliminary data.</text>
</comment>